<dbReference type="InterPro" id="IPR005294">
    <property type="entry name" value="ATP_synth_F1_asu"/>
</dbReference>
<dbReference type="GO" id="GO:0046933">
    <property type="term" value="F:proton-transporting ATP synthase activity, rotational mechanism"/>
    <property type="evidence" value="ECO:0007669"/>
    <property type="project" value="InterPro"/>
</dbReference>
<dbReference type="NCBIfam" id="NF045936">
    <property type="entry name" value="MSC_0619_alpha"/>
    <property type="match status" value="1"/>
</dbReference>
<evidence type="ECO:0000256" key="1">
    <source>
        <dbReference type="ARBA" id="ARBA00004370"/>
    </source>
</evidence>
<dbReference type="OrthoDB" id="9803053at2"/>
<dbReference type="EMBL" id="SNWN01000016">
    <property type="protein sequence ID" value="TDO19000.1"/>
    <property type="molecule type" value="Genomic_DNA"/>
</dbReference>
<evidence type="ECO:0000256" key="8">
    <source>
        <dbReference type="ARBA" id="ARBA00023065"/>
    </source>
</evidence>
<dbReference type="SUPFAM" id="SSF52540">
    <property type="entry name" value="P-loop containing nucleoside triphosphate hydrolases"/>
    <property type="match status" value="1"/>
</dbReference>
<gene>
    <name evidence="14" type="ORF">EI74_0819</name>
</gene>
<keyword evidence="9" id="KW-0472">Membrane</keyword>
<keyword evidence="3" id="KW-0813">Transport</keyword>
<comment type="caution">
    <text evidence="14">The sequence shown here is derived from an EMBL/GenBank/DDBJ whole genome shotgun (WGS) entry which is preliminary data.</text>
</comment>
<evidence type="ECO:0000256" key="6">
    <source>
        <dbReference type="ARBA" id="ARBA00022840"/>
    </source>
</evidence>
<evidence type="ECO:0000259" key="13">
    <source>
        <dbReference type="Pfam" id="PF00006"/>
    </source>
</evidence>
<dbReference type="PROSITE" id="PS00152">
    <property type="entry name" value="ATPASE_ALPHA_BETA"/>
    <property type="match status" value="1"/>
</dbReference>
<dbReference type="GO" id="GO:0005524">
    <property type="term" value="F:ATP binding"/>
    <property type="evidence" value="ECO:0007669"/>
    <property type="project" value="UniProtKB-KW"/>
</dbReference>
<dbReference type="FunFam" id="3.40.50.300:FF:002432">
    <property type="entry name" value="ATP synthase subunit alpha, mitochondrial"/>
    <property type="match status" value="1"/>
</dbReference>
<proteinExistence type="inferred from homology"/>
<accession>A0A4R6I9Z4</accession>
<comment type="subunit">
    <text evidence="12">F-type ATPases have 2 components, CF(1) - the catalytic core - and CF(0) - the membrane proton channel. CF(1) has five subunits: alpha(3), beta(3), gamma(1), delta(1), epsilon(1). CF(0) has four main subunits: a(1), b(1), b'(1) and c(9-12).</text>
</comment>
<dbReference type="Pfam" id="PF00006">
    <property type="entry name" value="ATP-synt_ab"/>
    <property type="match status" value="1"/>
</dbReference>
<comment type="similarity">
    <text evidence="2">Belongs to the ATPase alpha/beta chains family.</text>
</comment>
<dbReference type="RefSeq" id="WP_094254961.1">
    <property type="nucleotide sequence ID" value="NZ_NNCE01000008.1"/>
</dbReference>
<keyword evidence="11" id="KW-0066">ATP synthesis</keyword>
<evidence type="ECO:0000256" key="5">
    <source>
        <dbReference type="ARBA" id="ARBA00022781"/>
    </source>
</evidence>
<evidence type="ECO:0000256" key="7">
    <source>
        <dbReference type="ARBA" id="ARBA00022967"/>
    </source>
</evidence>
<dbReference type="InterPro" id="IPR000194">
    <property type="entry name" value="ATPase_F1/V1/A1_a/bsu_nucl-bd"/>
</dbReference>
<evidence type="ECO:0000256" key="12">
    <source>
        <dbReference type="ARBA" id="ARBA00026013"/>
    </source>
</evidence>
<dbReference type="AlphaFoldDB" id="A0A4R6I9Z4"/>
<keyword evidence="15" id="KW-1185">Reference proteome</keyword>
<evidence type="ECO:0000256" key="11">
    <source>
        <dbReference type="ARBA" id="ARBA00023310"/>
    </source>
</evidence>
<keyword evidence="7" id="KW-1278">Translocase</keyword>
<dbReference type="InterPro" id="IPR027417">
    <property type="entry name" value="P-loop_NTPase"/>
</dbReference>
<evidence type="ECO:0000256" key="4">
    <source>
        <dbReference type="ARBA" id="ARBA00022741"/>
    </source>
</evidence>
<keyword evidence="5" id="KW-0375">Hydrogen ion transport</keyword>
<evidence type="ECO:0000313" key="14">
    <source>
        <dbReference type="EMBL" id="TDO19000.1"/>
    </source>
</evidence>
<dbReference type="GO" id="GO:0043531">
    <property type="term" value="F:ADP binding"/>
    <property type="evidence" value="ECO:0007669"/>
    <property type="project" value="TreeGrafter"/>
</dbReference>
<dbReference type="Proteomes" id="UP000295518">
    <property type="component" value="Unassembled WGS sequence"/>
</dbReference>
<keyword evidence="4" id="KW-0547">Nucleotide-binding</keyword>
<dbReference type="NCBIfam" id="NF005523">
    <property type="entry name" value="PRK07165.1"/>
    <property type="match status" value="1"/>
</dbReference>
<evidence type="ECO:0000313" key="15">
    <source>
        <dbReference type="Proteomes" id="UP000295518"/>
    </source>
</evidence>
<keyword evidence="8" id="KW-0406">Ion transport</keyword>
<comment type="subcellular location">
    <subcellularLocation>
        <location evidence="1">Membrane</location>
    </subcellularLocation>
</comment>
<evidence type="ECO:0000256" key="3">
    <source>
        <dbReference type="ARBA" id="ARBA00022448"/>
    </source>
</evidence>
<dbReference type="GO" id="GO:0045259">
    <property type="term" value="C:proton-transporting ATP synthase complex"/>
    <property type="evidence" value="ECO:0007669"/>
    <property type="project" value="UniProtKB-KW"/>
</dbReference>
<protein>
    <submittedName>
        <fullName evidence="14">F-type H+-transporting ATPase subunit alpha</fullName>
    </submittedName>
</protein>
<evidence type="ECO:0000256" key="9">
    <source>
        <dbReference type="ARBA" id="ARBA00023136"/>
    </source>
</evidence>
<keyword evidence="10" id="KW-0139">CF(1)</keyword>
<name>A0A4R6I9Z4_9MOLU</name>
<dbReference type="PANTHER" id="PTHR48082:SF2">
    <property type="entry name" value="ATP SYNTHASE SUBUNIT ALPHA, MITOCHONDRIAL"/>
    <property type="match status" value="1"/>
</dbReference>
<evidence type="ECO:0000256" key="2">
    <source>
        <dbReference type="ARBA" id="ARBA00008936"/>
    </source>
</evidence>
<keyword evidence="6" id="KW-0067">ATP-binding</keyword>
<organism evidence="14 15">
    <name type="scientific">Mycoplasma testudineum</name>
    <dbReference type="NCBI Taxonomy" id="244584"/>
    <lineage>
        <taxon>Bacteria</taxon>
        <taxon>Bacillati</taxon>
        <taxon>Mycoplasmatota</taxon>
        <taxon>Mollicutes</taxon>
        <taxon>Mycoplasmataceae</taxon>
        <taxon>Mycoplasma</taxon>
    </lineage>
</organism>
<reference evidence="14 15" key="1">
    <citation type="submission" date="2019-03" db="EMBL/GenBank/DDBJ databases">
        <title>Genomic Encyclopedia of Archaeal and Bacterial Type Strains, Phase II (KMG-II): from individual species to whole genera.</title>
        <authorList>
            <person name="Goeker M."/>
        </authorList>
    </citation>
    <scope>NUCLEOTIDE SEQUENCE [LARGE SCALE GENOMIC DNA]</scope>
    <source>
        <strain evidence="14 15">ATCC 700618</strain>
    </source>
</reference>
<dbReference type="PANTHER" id="PTHR48082">
    <property type="entry name" value="ATP SYNTHASE SUBUNIT ALPHA, MITOCHONDRIAL"/>
    <property type="match status" value="1"/>
</dbReference>
<dbReference type="Gene3D" id="3.40.50.12240">
    <property type="match status" value="1"/>
</dbReference>
<dbReference type="InterPro" id="IPR020003">
    <property type="entry name" value="ATPase_a/bsu_AS"/>
</dbReference>
<feature type="domain" description="ATPase F1/V1/A1 complex alpha/beta subunit nucleotide-binding" evidence="13">
    <location>
        <begin position="133"/>
        <end position="340"/>
    </location>
</feature>
<sequence length="508" mass="57386">MIKKLVVESIIDYIVKIRGSYGFHEGQFFQIKGRPNASAYLITAQNNVAYLLIDQSKEEWKIGDEVIENNAMSNVITSNEFFGNVINIFNQVVLPQPKSFTTYIPQKSNIYTKPRNMMQRTGLNEQLQTGFLGIDLFTPIGLGQRQLIIGNRKTGKTHIALNTIINQRDKDTKCIYVSVGQKRENLAMIYETLKINNALKNTIILDAPATSPFQQFLAPYIAMAHAENLASKHNVLIVFDDLTTHANIFREISLLIDKPIGKEAFPGDVFYLHSRLLEKSGKFKNGFSITCLPIVKIINNDLTSLIASNIISITDGQLVLDSDLFAQGKMPAINFDLSVSRTGSSVQKPFMVNISADLSKIYLAYKKQTKLANLDYELNPEISELIFKGNEIEKLLIQKNYGSYSNEFLLLSSKIISWGILKSGPLSENIKKLISLFIKKDPMASNIFESYLKNINFNEDLARNYFASVVNRYLLSKNEIDLVKQDLEFIPMSETVFSQLLKEVENGK</sequence>
<evidence type="ECO:0000256" key="10">
    <source>
        <dbReference type="ARBA" id="ARBA00023196"/>
    </source>
</evidence>